<sequence>MFNDTEIKILSNSDNTTILKTEYADVQPFSKTYTFENGFSILTTMRAFCDKESIINETGYVLINNDKYKAIDIKTWDTYKEAFLYKCKK</sequence>
<reference evidence="1" key="2">
    <citation type="journal article" date="2022" name="Nat. Biotechnol.">
        <title>Carbon-negative production of acetone and isopropanol by gas fermentation at industrial pilot scale.</title>
        <authorList>
            <person name="Liew F.E."/>
            <person name="Nogle R."/>
            <person name="Abdalla T."/>
            <person name="Rasor B.J."/>
            <person name="Canter C."/>
            <person name="Jensen R.O."/>
            <person name="Wang L."/>
            <person name="Strutz J."/>
            <person name="Chirania P."/>
            <person name="De Tissera S."/>
            <person name="Mueller A.P."/>
            <person name="Ruan Z."/>
            <person name="Gao A."/>
            <person name="Tran L."/>
            <person name="Engle N.L."/>
            <person name="Bromley J.C."/>
            <person name="Daniell J."/>
            <person name="Conrado R."/>
            <person name="Tschaplinski T.J."/>
            <person name="Giannone R.J."/>
            <person name="Hettich R.L."/>
            <person name="Karim A.S."/>
            <person name="Simpson S.D."/>
            <person name="Brown S.D."/>
            <person name="Leang C."/>
            <person name="Jewett M.C."/>
            <person name="Kopke M."/>
        </authorList>
    </citation>
    <scope>NUCLEOTIDE SEQUENCE</scope>
    <source>
        <strain evidence="1">DJ015</strain>
    </source>
</reference>
<comment type="caution">
    <text evidence="1">The sequence shown here is derived from an EMBL/GenBank/DDBJ whole genome shotgun (WGS) entry which is preliminary data.</text>
</comment>
<dbReference type="AlphaFoldDB" id="A0AAW3W4V3"/>
<proteinExistence type="predicted"/>
<accession>A0AAW3W4V3</accession>
<gene>
    <name evidence="1" type="ORF">HGI39_04290</name>
</gene>
<protein>
    <submittedName>
        <fullName evidence="1">Uncharacterized protein</fullName>
    </submittedName>
</protein>
<name>A0AAW3W4V3_CLOBE</name>
<evidence type="ECO:0000313" key="1">
    <source>
        <dbReference type="EMBL" id="MBC2473940.1"/>
    </source>
</evidence>
<dbReference type="Proteomes" id="UP001194098">
    <property type="component" value="Unassembled WGS sequence"/>
</dbReference>
<evidence type="ECO:0000313" key="2">
    <source>
        <dbReference type="Proteomes" id="UP001194098"/>
    </source>
</evidence>
<dbReference type="EMBL" id="JABAGV010000007">
    <property type="protein sequence ID" value="MBC2473940.1"/>
    <property type="molecule type" value="Genomic_DNA"/>
</dbReference>
<reference evidence="1" key="1">
    <citation type="submission" date="2020-04" db="EMBL/GenBank/DDBJ databases">
        <authorList>
            <person name="Brown S."/>
        </authorList>
    </citation>
    <scope>NUCLEOTIDE SEQUENCE</scope>
    <source>
        <strain evidence="1">DJ015</strain>
    </source>
</reference>
<organism evidence="1 2">
    <name type="scientific">Clostridium beijerinckii</name>
    <name type="common">Clostridium MP</name>
    <dbReference type="NCBI Taxonomy" id="1520"/>
    <lineage>
        <taxon>Bacteria</taxon>
        <taxon>Bacillati</taxon>
        <taxon>Bacillota</taxon>
        <taxon>Clostridia</taxon>
        <taxon>Eubacteriales</taxon>
        <taxon>Clostridiaceae</taxon>
        <taxon>Clostridium</taxon>
    </lineage>
</organism>
<dbReference type="RefSeq" id="WP_171779953.1">
    <property type="nucleotide sequence ID" value="NZ_JABAGV010000007.1"/>
</dbReference>